<evidence type="ECO:0000313" key="8">
    <source>
        <dbReference type="Proteomes" id="UP000321938"/>
    </source>
</evidence>
<dbReference type="AlphaFoldDB" id="A0A5C7BDA1"/>
<organism evidence="7 8">
    <name type="scientific">Psychroserpens burtonensis</name>
    <dbReference type="NCBI Taxonomy" id="49278"/>
    <lineage>
        <taxon>Bacteria</taxon>
        <taxon>Pseudomonadati</taxon>
        <taxon>Bacteroidota</taxon>
        <taxon>Flavobacteriia</taxon>
        <taxon>Flavobacteriales</taxon>
        <taxon>Flavobacteriaceae</taxon>
        <taxon>Psychroserpens</taxon>
    </lineage>
</organism>
<accession>A0A5C7BDA1</accession>
<evidence type="ECO:0000256" key="6">
    <source>
        <dbReference type="SAM" id="Phobius"/>
    </source>
</evidence>
<dbReference type="CDD" id="cd15904">
    <property type="entry name" value="TSPO_MBR"/>
    <property type="match status" value="1"/>
</dbReference>
<dbReference type="STRING" id="1123037.GCA_000425305_03033"/>
<dbReference type="GO" id="GO:0016020">
    <property type="term" value="C:membrane"/>
    <property type="evidence" value="ECO:0007669"/>
    <property type="project" value="UniProtKB-SubCell"/>
</dbReference>
<dbReference type="OrthoDB" id="9795496at2"/>
<feature type="transmembrane region" description="Helical" evidence="6">
    <location>
        <begin position="129"/>
        <end position="151"/>
    </location>
</feature>
<keyword evidence="4 6" id="KW-1133">Transmembrane helix</keyword>
<dbReference type="FunFam" id="1.20.1260.100:FF:000001">
    <property type="entry name" value="translocator protein 2"/>
    <property type="match status" value="1"/>
</dbReference>
<comment type="subcellular location">
    <subcellularLocation>
        <location evidence="1">Membrane</location>
        <topology evidence="1">Multi-pass membrane protein</topology>
    </subcellularLocation>
</comment>
<protein>
    <submittedName>
        <fullName evidence="7">Tryptophan-rich sensory protein</fullName>
    </submittedName>
</protein>
<feature type="transmembrane region" description="Helical" evidence="6">
    <location>
        <begin position="7"/>
        <end position="26"/>
    </location>
</feature>
<dbReference type="PIRSF" id="PIRSF005859">
    <property type="entry name" value="PBR"/>
    <property type="match status" value="1"/>
</dbReference>
<dbReference type="EMBL" id="VOSB01000021">
    <property type="protein sequence ID" value="TXE16033.1"/>
    <property type="molecule type" value="Genomic_DNA"/>
</dbReference>
<proteinExistence type="inferred from homology"/>
<evidence type="ECO:0000256" key="2">
    <source>
        <dbReference type="ARBA" id="ARBA00007524"/>
    </source>
</evidence>
<dbReference type="GO" id="GO:0033013">
    <property type="term" value="P:tetrapyrrole metabolic process"/>
    <property type="evidence" value="ECO:0007669"/>
    <property type="project" value="UniProtKB-ARBA"/>
</dbReference>
<keyword evidence="8" id="KW-1185">Reference proteome</keyword>
<dbReference type="Gene3D" id="1.20.1260.100">
    <property type="entry name" value="TspO/MBR protein"/>
    <property type="match status" value="1"/>
</dbReference>
<evidence type="ECO:0000256" key="3">
    <source>
        <dbReference type="ARBA" id="ARBA00022692"/>
    </source>
</evidence>
<comment type="similarity">
    <text evidence="2">Belongs to the TspO/BZRP family.</text>
</comment>
<evidence type="ECO:0000313" key="7">
    <source>
        <dbReference type="EMBL" id="TXE16033.1"/>
    </source>
</evidence>
<dbReference type="Proteomes" id="UP000321938">
    <property type="component" value="Unassembled WGS sequence"/>
</dbReference>
<feature type="transmembrane region" description="Helical" evidence="6">
    <location>
        <begin position="46"/>
        <end position="69"/>
    </location>
</feature>
<dbReference type="RefSeq" id="WP_028872738.1">
    <property type="nucleotide sequence ID" value="NZ_VOSB01000021.1"/>
</dbReference>
<keyword evidence="3 6" id="KW-0812">Transmembrane</keyword>
<name>A0A5C7BDA1_9FLAO</name>
<sequence>MRFFRVLIAFIVLNFGALGLGALFMGKGAQSTWYLELEKAPWTPDGWIFGAAWTLIMICFSVYMTFLYLKRPTNTVFILFMIQFILNISWNLLFFNQKLIDFALVNILLLTVMVAGFFITYLKDLKGKSILILPYFIWLCIATSLNLYIALYN</sequence>
<feature type="transmembrane region" description="Helical" evidence="6">
    <location>
        <begin position="76"/>
        <end position="96"/>
    </location>
</feature>
<comment type="caution">
    <text evidence="7">The sequence shown here is derived from an EMBL/GenBank/DDBJ whole genome shotgun (WGS) entry which is preliminary data.</text>
</comment>
<evidence type="ECO:0000256" key="4">
    <source>
        <dbReference type="ARBA" id="ARBA00022989"/>
    </source>
</evidence>
<dbReference type="Pfam" id="PF03073">
    <property type="entry name" value="TspO_MBR"/>
    <property type="match status" value="1"/>
</dbReference>
<gene>
    <name evidence="7" type="ORF">ES692_14030</name>
</gene>
<dbReference type="PANTHER" id="PTHR10057">
    <property type="entry name" value="PERIPHERAL-TYPE BENZODIAZEPINE RECEPTOR"/>
    <property type="match status" value="1"/>
</dbReference>
<dbReference type="PANTHER" id="PTHR10057:SF0">
    <property type="entry name" value="TRANSLOCATOR PROTEIN"/>
    <property type="match status" value="1"/>
</dbReference>
<dbReference type="InterPro" id="IPR004307">
    <property type="entry name" value="TspO_MBR"/>
</dbReference>
<dbReference type="InterPro" id="IPR038330">
    <property type="entry name" value="TspO/MBR-related_sf"/>
</dbReference>
<evidence type="ECO:0000256" key="1">
    <source>
        <dbReference type="ARBA" id="ARBA00004141"/>
    </source>
</evidence>
<feature type="transmembrane region" description="Helical" evidence="6">
    <location>
        <begin position="102"/>
        <end position="122"/>
    </location>
</feature>
<reference evidence="7 8" key="1">
    <citation type="submission" date="2019-08" db="EMBL/GenBank/DDBJ databases">
        <title>Genome of Psychroserpens burtonensis ACAM 167.</title>
        <authorList>
            <person name="Bowman J.P."/>
        </authorList>
    </citation>
    <scope>NUCLEOTIDE SEQUENCE [LARGE SCALE GENOMIC DNA]</scope>
    <source>
        <strain evidence="7 8">ACAM 167</strain>
    </source>
</reference>
<keyword evidence="5 6" id="KW-0472">Membrane</keyword>
<evidence type="ECO:0000256" key="5">
    <source>
        <dbReference type="ARBA" id="ARBA00023136"/>
    </source>
</evidence>